<comment type="caution">
    <text evidence="10">The sequence shown here is derived from an EMBL/GenBank/DDBJ whole genome shotgun (WGS) entry which is preliminary data.</text>
</comment>
<comment type="subcellular location">
    <subcellularLocation>
        <location evidence="1">Cytoplasm</location>
    </subcellularLocation>
</comment>
<comment type="catalytic activity">
    <reaction evidence="5">
        <text>(5R)-5-hydroxy-L-lysine + GTP = (5R)-5-phosphooxy-L-lysine + GDP + H(+)</text>
        <dbReference type="Rhea" id="RHEA:19049"/>
        <dbReference type="ChEBI" id="CHEBI:15378"/>
        <dbReference type="ChEBI" id="CHEBI:37565"/>
        <dbReference type="ChEBI" id="CHEBI:57882"/>
        <dbReference type="ChEBI" id="CHEBI:58189"/>
        <dbReference type="ChEBI" id="CHEBI:58357"/>
        <dbReference type="EC" id="2.7.1.81"/>
    </reaction>
</comment>
<evidence type="ECO:0000256" key="7">
    <source>
        <dbReference type="ARBA" id="ARBA00038873"/>
    </source>
</evidence>
<evidence type="ECO:0000256" key="2">
    <source>
        <dbReference type="ARBA" id="ARBA00022490"/>
    </source>
</evidence>
<accession>A0ABU4C2S7</accession>
<keyword evidence="11" id="KW-1185">Reference proteome</keyword>
<protein>
    <recommendedName>
        <fullName evidence="8">Hydroxylysine kinase</fullName>
        <ecNumber evidence="7">2.7.1.81</ecNumber>
    </recommendedName>
</protein>
<dbReference type="Gene3D" id="3.90.1200.10">
    <property type="match status" value="1"/>
</dbReference>
<dbReference type="EC" id="2.7.1.81" evidence="7"/>
<dbReference type="RefSeq" id="WP_317545229.1">
    <property type="nucleotide sequence ID" value="NZ_JAWLKB010000024.1"/>
</dbReference>
<sequence length="353" mass="38794">MVDQQDYSIRAVSVAAAGLLNSGVEQVALLGGEWNRTYRIDLLDGQRYIGKIVPDTEAERAQLHWQHALLDRCAKQSDLPAPRVTQNEAGFDSVPVQLGNERWLLSCYLWLPGQILAEIPTHTPELLAGWGRLAGRLVVAMEGMAPGQDVRSTHEWDLLGAPHAIASHLSALESADERRYVETAMDWFDEYVSPHVDSLPRAVIHQDLNDHNVLAEIDSSGAQRITGVIDFTDALLTARVSEIAIAGGYAMLRKEDPATVLATVVAGFDEIVELSDLELSVLYPMAVLRLALNGVTWKSRNDASPGGYGEQRSQHTWTTLAQLVSIHPTEVNRILLSHRDQSACPSRASSKEL</sequence>
<gene>
    <name evidence="10" type="ORF">R3Q16_29675</name>
</gene>
<evidence type="ECO:0000256" key="6">
    <source>
        <dbReference type="ARBA" id="ARBA00037368"/>
    </source>
</evidence>
<feature type="domain" description="Aminoglycoside phosphotransferase" evidence="9">
    <location>
        <begin position="29"/>
        <end position="268"/>
    </location>
</feature>
<dbReference type="InterPro" id="IPR011009">
    <property type="entry name" value="Kinase-like_dom_sf"/>
</dbReference>
<name>A0ABU4C2S7_RHOGO</name>
<evidence type="ECO:0000256" key="8">
    <source>
        <dbReference type="ARBA" id="ARBA00040505"/>
    </source>
</evidence>
<dbReference type="InterPro" id="IPR002575">
    <property type="entry name" value="Aminoglycoside_PTrfase"/>
</dbReference>
<dbReference type="InterPro" id="IPR050249">
    <property type="entry name" value="Pseudomonas-type_ThrB"/>
</dbReference>
<dbReference type="SUPFAM" id="SSF56112">
    <property type="entry name" value="Protein kinase-like (PK-like)"/>
    <property type="match status" value="1"/>
</dbReference>
<evidence type="ECO:0000256" key="1">
    <source>
        <dbReference type="ARBA" id="ARBA00004496"/>
    </source>
</evidence>
<comment type="function">
    <text evidence="6">Catalyzes the GTP-dependent phosphorylation of 5-hydroxy-L-lysine.</text>
</comment>
<keyword evidence="3" id="KW-0808">Transferase</keyword>
<dbReference type="PANTHER" id="PTHR21064:SF1">
    <property type="entry name" value="HYDROXYLYSINE KINASE"/>
    <property type="match status" value="1"/>
</dbReference>
<keyword evidence="2" id="KW-0963">Cytoplasm</keyword>
<evidence type="ECO:0000259" key="9">
    <source>
        <dbReference type="Pfam" id="PF01636"/>
    </source>
</evidence>
<keyword evidence="4" id="KW-0418">Kinase</keyword>
<dbReference type="EMBL" id="JAWLKB010000024">
    <property type="protein sequence ID" value="MDV6270805.1"/>
    <property type="molecule type" value="Genomic_DNA"/>
</dbReference>
<evidence type="ECO:0000313" key="11">
    <source>
        <dbReference type="Proteomes" id="UP001185927"/>
    </source>
</evidence>
<dbReference type="PANTHER" id="PTHR21064">
    <property type="entry name" value="AMINOGLYCOSIDE PHOSPHOTRANSFERASE DOMAIN-CONTAINING PROTEIN-RELATED"/>
    <property type="match status" value="1"/>
</dbReference>
<dbReference type="Proteomes" id="UP001185927">
    <property type="component" value="Unassembled WGS sequence"/>
</dbReference>
<proteinExistence type="predicted"/>
<evidence type="ECO:0000256" key="3">
    <source>
        <dbReference type="ARBA" id="ARBA00022679"/>
    </source>
</evidence>
<organism evidence="10 11">
    <name type="scientific">Rhodococcus globerulus</name>
    <dbReference type="NCBI Taxonomy" id="33008"/>
    <lineage>
        <taxon>Bacteria</taxon>
        <taxon>Bacillati</taxon>
        <taxon>Actinomycetota</taxon>
        <taxon>Actinomycetes</taxon>
        <taxon>Mycobacteriales</taxon>
        <taxon>Nocardiaceae</taxon>
        <taxon>Rhodococcus</taxon>
    </lineage>
</organism>
<evidence type="ECO:0000256" key="4">
    <source>
        <dbReference type="ARBA" id="ARBA00022777"/>
    </source>
</evidence>
<evidence type="ECO:0000256" key="5">
    <source>
        <dbReference type="ARBA" id="ARBA00036820"/>
    </source>
</evidence>
<reference evidence="10 11" key="1">
    <citation type="submission" date="2023-10" db="EMBL/GenBank/DDBJ databases">
        <title>Development of a sustainable strategy for remediation of hydrocarbon-contaminated territories based on the waste exchange concept.</title>
        <authorList>
            <person name="Krivoruchko A."/>
        </authorList>
    </citation>
    <scope>NUCLEOTIDE SEQUENCE [LARGE SCALE GENOMIC DNA]</scope>
    <source>
        <strain evidence="10 11">IEGM 1203</strain>
    </source>
</reference>
<evidence type="ECO:0000313" key="10">
    <source>
        <dbReference type="EMBL" id="MDV6270805.1"/>
    </source>
</evidence>
<dbReference type="Pfam" id="PF01636">
    <property type="entry name" value="APH"/>
    <property type="match status" value="1"/>
</dbReference>